<dbReference type="AlphaFoldDB" id="A0A6A6PXF1"/>
<dbReference type="GeneID" id="54470330"/>
<dbReference type="RefSeq" id="XP_033590743.1">
    <property type="nucleotide sequence ID" value="XM_033729328.1"/>
</dbReference>
<dbReference type="Pfam" id="PF25540">
    <property type="entry name" value="DUF7923"/>
    <property type="match status" value="1"/>
</dbReference>
<name>A0A6A6PXF1_9PEZI</name>
<evidence type="ECO:0000313" key="4">
    <source>
        <dbReference type="EMBL" id="KAF2484173.1"/>
    </source>
</evidence>
<dbReference type="InterPro" id="IPR057654">
    <property type="entry name" value="Znf-CCCH_tandem"/>
</dbReference>
<protein>
    <recommendedName>
        <fullName evidence="6">C-x8-C-x5-C-x3-H type zinc finger protein</fullName>
    </recommendedName>
</protein>
<dbReference type="Proteomes" id="UP000799767">
    <property type="component" value="Unassembled WGS sequence"/>
</dbReference>
<proteinExistence type="predicted"/>
<dbReference type="OrthoDB" id="2270193at2759"/>
<dbReference type="PANTHER" id="PTHR37543">
    <property type="entry name" value="CCCH ZINC FINGER DNA BINDING PROTEIN (AFU_ORTHOLOGUE AFUA_5G12760)"/>
    <property type="match status" value="1"/>
</dbReference>
<keyword evidence="5" id="KW-1185">Reference proteome</keyword>
<dbReference type="InterPro" id="IPR057683">
    <property type="entry name" value="DUF7923"/>
</dbReference>
<reference evidence="4" key="1">
    <citation type="journal article" date="2020" name="Stud. Mycol.">
        <title>101 Dothideomycetes genomes: a test case for predicting lifestyles and emergence of pathogens.</title>
        <authorList>
            <person name="Haridas S."/>
            <person name="Albert R."/>
            <person name="Binder M."/>
            <person name="Bloem J."/>
            <person name="Labutti K."/>
            <person name="Salamov A."/>
            <person name="Andreopoulos B."/>
            <person name="Baker S."/>
            <person name="Barry K."/>
            <person name="Bills G."/>
            <person name="Bluhm B."/>
            <person name="Cannon C."/>
            <person name="Castanera R."/>
            <person name="Culley D."/>
            <person name="Daum C."/>
            <person name="Ezra D."/>
            <person name="Gonzalez J."/>
            <person name="Henrissat B."/>
            <person name="Kuo A."/>
            <person name="Liang C."/>
            <person name="Lipzen A."/>
            <person name="Lutzoni F."/>
            <person name="Magnuson J."/>
            <person name="Mondo S."/>
            <person name="Nolan M."/>
            <person name="Ohm R."/>
            <person name="Pangilinan J."/>
            <person name="Park H.-J."/>
            <person name="Ramirez L."/>
            <person name="Alfaro M."/>
            <person name="Sun H."/>
            <person name="Tritt A."/>
            <person name="Yoshinaga Y."/>
            <person name="Zwiers L.-H."/>
            <person name="Turgeon B."/>
            <person name="Goodwin S."/>
            <person name="Spatafora J."/>
            <person name="Crous P."/>
            <person name="Grigoriev I."/>
        </authorList>
    </citation>
    <scope>NUCLEOTIDE SEQUENCE</scope>
    <source>
        <strain evidence="4">CBS 113389</strain>
    </source>
</reference>
<feature type="domain" description="Tandem CCCH zinc finger" evidence="3">
    <location>
        <begin position="490"/>
        <end position="538"/>
    </location>
</feature>
<feature type="domain" description="DUF7923" evidence="2">
    <location>
        <begin position="136"/>
        <end position="316"/>
    </location>
</feature>
<evidence type="ECO:0000259" key="2">
    <source>
        <dbReference type="Pfam" id="PF25540"/>
    </source>
</evidence>
<dbReference type="EMBL" id="MU001634">
    <property type="protein sequence ID" value="KAF2484173.1"/>
    <property type="molecule type" value="Genomic_DNA"/>
</dbReference>
<evidence type="ECO:0000256" key="1">
    <source>
        <dbReference type="SAM" id="MobiDB-lite"/>
    </source>
</evidence>
<dbReference type="Pfam" id="PF25543">
    <property type="entry name" value="zf-CCCH_tandem"/>
    <property type="match status" value="1"/>
</dbReference>
<evidence type="ECO:0008006" key="6">
    <source>
        <dbReference type="Google" id="ProtNLM"/>
    </source>
</evidence>
<dbReference type="PANTHER" id="PTHR37543:SF1">
    <property type="entry name" value="CCCH ZINC FINGER DNA BINDING PROTEIN (AFU_ORTHOLOGUE AFUA_5G12760)"/>
    <property type="match status" value="1"/>
</dbReference>
<feature type="compositionally biased region" description="Low complexity" evidence="1">
    <location>
        <begin position="332"/>
        <end position="349"/>
    </location>
</feature>
<accession>A0A6A6PXF1</accession>
<evidence type="ECO:0000259" key="3">
    <source>
        <dbReference type="Pfam" id="PF25543"/>
    </source>
</evidence>
<feature type="region of interest" description="Disordered" evidence="1">
    <location>
        <begin position="332"/>
        <end position="386"/>
    </location>
</feature>
<evidence type="ECO:0000313" key="5">
    <source>
        <dbReference type="Proteomes" id="UP000799767"/>
    </source>
</evidence>
<gene>
    <name evidence="4" type="ORF">BDY17DRAFT_122803</name>
</gene>
<sequence>MFHDRRSKRRPLPPRSLPSHRLVSRLLFPKPLFTTLYLSYTLSEHTVGEESPSMTAIMNGHATLPSYAEQFDAFRKHDAARDTLIQDVIRAYEELQLKYTEKCDDYSNEVESRRMWQSKASLNERALNEHRQISGSNSFVVAVIDGDGAIFQDFLYQLGKDGGADAAHQLHAEIKNNMKTAYPDANVDDWSVVVQVILNLQGLASKLVSCGAVASVNDVLEFGRSFGLAQPLFTFIDAGSGKERADHKVRETLRLYLPNAQCKHVFFGPCNDNGYLPVLEGYKRDYASRLTLIETRPAEPGFVALGLRRVRFPRVFRSDNLPGGKPFFMSSPPATVASPPSAPPSRSTSGVSMQPMSASFVPRNPSPAPSADSGNSTWATIGKSVPNPKTIHLATKKVPPRRCILLNVYDERRDAELPRCDTGAERRFAETLKHDGKYCNNFHLTGKCESHQSSPSISARQANAVTPPGEAGEYCDYRHGAKLSPGEHLVLKTKARSRTCPDRSACRDLDCTFGHHCRFGPGCTMENCWFAWTHDMDMVSLIPFALCSVGFT</sequence>
<organism evidence="4 5">
    <name type="scientific">Neohortaea acidophila</name>
    <dbReference type="NCBI Taxonomy" id="245834"/>
    <lineage>
        <taxon>Eukaryota</taxon>
        <taxon>Fungi</taxon>
        <taxon>Dikarya</taxon>
        <taxon>Ascomycota</taxon>
        <taxon>Pezizomycotina</taxon>
        <taxon>Dothideomycetes</taxon>
        <taxon>Dothideomycetidae</taxon>
        <taxon>Mycosphaerellales</taxon>
        <taxon>Teratosphaeriaceae</taxon>
        <taxon>Neohortaea</taxon>
    </lineage>
</organism>